<dbReference type="InterPro" id="IPR000868">
    <property type="entry name" value="Isochorismatase-like_dom"/>
</dbReference>
<dbReference type="KEGG" id="pha:PSHAb0276"/>
<reference evidence="2 3" key="1">
    <citation type="journal article" date="2005" name="Genome Res.">
        <title>Coping with cold: the genome of the versatile marine Antarctica bacterium Pseudoalteromonas haloplanktis TAC125.</title>
        <authorList>
            <person name="Medigue C."/>
            <person name="Krin E."/>
            <person name="Pascal G."/>
            <person name="Barbe V."/>
            <person name="Bernsel A."/>
            <person name="Bertin P."/>
            <person name="Cheung F."/>
            <person name="Cruveiller S."/>
            <person name="Damico S."/>
            <person name="Duilio A."/>
            <person name="Fang G."/>
            <person name="Feller G."/>
            <person name="Mangenot S."/>
            <person name="Marino G."/>
            <person name="Nilsson J."/>
            <person name="Parilli E."/>
            <person name="Rocha E."/>
            <person name="Rouy Z."/>
            <person name="Sekowska A."/>
            <person name="Tutino M.L."/>
            <person name="Vallenet D."/>
            <person name="von Heijne G."/>
            <person name="Danchin A."/>
        </authorList>
    </citation>
    <scope>NUCLEOTIDE SEQUENCE [LARGE SCALE GENOMIC DNA]</scope>
    <source>
        <strain evidence="3">TAC 125</strain>
    </source>
</reference>
<dbReference type="STRING" id="326442.PSHAb0276"/>
<evidence type="ECO:0000313" key="3">
    <source>
        <dbReference type="Proteomes" id="UP000006843"/>
    </source>
</evidence>
<dbReference type="AlphaFoldDB" id="Q3IBT7"/>
<dbReference type="Gene3D" id="3.40.50.850">
    <property type="entry name" value="Isochorismatase-like"/>
    <property type="match status" value="1"/>
</dbReference>
<name>Q3IBT7_PSET1</name>
<organism evidence="2 3">
    <name type="scientific">Pseudoalteromonas translucida (strain TAC 125)</name>
    <dbReference type="NCBI Taxonomy" id="326442"/>
    <lineage>
        <taxon>Bacteria</taxon>
        <taxon>Pseudomonadati</taxon>
        <taxon>Pseudomonadota</taxon>
        <taxon>Gammaproteobacteria</taxon>
        <taxon>Alteromonadales</taxon>
        <taxon>Pseudoalteromonadaceae</taxon>
        <taxon>Pseudoalteromonas</taxon>
    </lineage>
</organism>
<gene>
    <name evidence="2" type="ordered locus">PSHAb0276</name>
</gene>
<evidence type="ECO:0000259" key="1">
    <source>
        <dbReference type="Pfam" id="PF00857"/>
    </source>
</evidence>
<dbReference type="PANTHER" id="PTHR14119">
    <property type="entry name" value="HYDROLASE"/>
    <property type="match status" value="1"/>
</dbReference>
<dbReference type="Proteomes" id="UP000006843">
    <property type="component" value="Chromosome II"/>
</dbReference>
<dbReference type="PANTHER" id="PTHR14119:SF3">
    <property type="entry name" value="ISOCHORISMATASE DOMAIN-CONTAINING PROTEIN 2"/>
    <property type="match status" value="1"/>
</dbReference>
<dbReference type="BioCyc" id="PHAL326442:PSHA_RS16180-MONOMER"/>
<feature type="domain" description="Isochorismatase-like" evidence="1">
    <location>
        <begin position="12"/>
        <end position="162"/>
    </location>
</feature>
<dbReference type="eggNOG" id="COG1335">
    <property type="taxonomic scope" value="Bacteria"/>
</dbReference>
<dbReference type="HOGENOM" id="CLU_066901_0_1_6"/>
<protein>
    <submittedName>
        <fullName evidence="2">Isochorismatase family protein</fullName>
    </submittedName>
</protein>
<sequence length="184" mass="20250">MSKMSNVDALRSVLLIIDIQTKLEPAIADFSAILKCSLQLSQASLVHKIPTLITEQYKKGLGATNQTLQDALPQADYFHKTHFSACAEPGFLAQLAKYTRPQVVVIGTEAHVCVLQTCLDLLQYGYEVIIAVDAIGSRNDNHKIIATEQLRQAGAIISSTESIIFQWTKQAATPNFKKILPIIK</sequence>
<dbReference type="InterPro" id="IPR036380">
    <property type="entry name" value="Isochorismatase-like_sf"/>
</dbReference>
<dbReference type="InterPro" id="IPR050993">
    <property type="entry name" value="Isochorismatase_domain"/>
</dbReference>
<dbReference type="EMBL" id="CR954247">
    <property type="protein sequence ID" value="CAI89317.1"/>
    <property type="molecule type" value="Genomic_DNA"/>
</dbReference>
<dbReference type="SUPFAM" id="SSF52499">
    <property type="entry name" value="Isochorismatase-like hydrolases"/>
    <property type="match status" value="1"/>
</dbReference>
<dbReference type="PATRIC" id="fig|326442.8.peg.3186"/>
<proteinExistence type="predicted"/>
<accession>Q3IBT7</accession>
<evidence type="ECO:0000313" key="2">
    <source>
        <dbReference type="EMBL" id="CAI89317.1"/>
    </source>
</evidence>
<keyword evidence="3" id="KW-1185">Reference proteome</keyword>
<dbReference type="Pfam" id="PF00857">
    <property type="entry name" value="Isochorismatase"/>
    <property type="match status" value="1"/>
</dbReference>